<protein>
    <submittedName>
        <fullName evidence="2">Uncharacterized protein</fullName>
    </submittedName>
</protein>
<feature type="transmembrane region" description="Helical" evidence="1">
    <location>
        <begin position="6"/>
        <end position="27"/>
    </location>
</feature>
<keyword evidence="1" id="KW-0812">Transmembrane</keyword>
<name>A0A1L4BSE1_9GAMM</name>
<keyword evidence="1" id="KW-0472">Membrane</keyword>
<dbReference type="KEGG" id="frx:F7310_05035"/>
<dbReference type="Proteomes" id="UP000184222">
    <property type="component" value="Chromosome"/>
</dbReference>
<gene>
    <name evidence="2" type="ORF">F7310_05035</name>
</gene>
<accession>A0A1L4BSE1</accession>
<reference evidence="2 3" key="1">
    <citation type="journal article" date="2016" name="Appl. Environ. Microbiol.">
        <title>Whole genome relationships among Francisella bacteria of diverse origin define new species and provide specific regions for detection.</title>
        <authorList>
            <person name="Challacombe J.F."/>
            <person name="Petersen J.M."/>
            <person name="Gallegos-Graves V."/>
            <person name="Hodge D."/>
            <person name="Pillai S."/>
            <person name="Kuske C.R."/>
        </authorList>
    </citation>
    <scope>NUCLEOTIDE SEQUENCE [LARGE SCALE GENOMIC DNA]</scope>
    <source>
        <strain evidence="3">TX07-7310</strain>
    </source>
</reference>
<organism evidence="2 3">
    <name type="scientific">Francisella uliginis</name>
    <dbReference type="NCBI Taxonomy" id="573570"/>
    <lineage>
        <taxon>Bacteria</taxon>
        <taxon>Pseudomonadati</taxon>
        <taxon>Pseudomonadota</taxon>
        <taxon>Gammaproteobacteria</taxon>
        <taxon>Thiotrichales</taxon>
        <taxon>Francisellaceae</taxon>
        <taxon>Francisella</taxon>
    </lineage>
</organism>
<sequence length="362" mass="42100">MMTIILLFDILILVAILSLFSFVEFFISKALKKKAKEVPTGGGWQILYSFGVIALIGCIFFYFNIGGKYYIEGHKFATNLYLYSGVIAATILFASNMFYADNNKVISKVCVKTFLIILNLVFICLYLNIGLSFVAVAGSSDRAIEILFSIIKFSIILSVIAYCWYLVTYLCFRFFKAKNVFIVSWLLFIVYFVSVPAVLYSAYKYAQYKQDHNVYTINLEFENGQRFQIKTPGKFLKTNGYVIDWYCNKDTLICNAKRNSINFDFSKFLSGEKFISSSFFNYQNSLKLKEKLGDSYFYFSPEKNRYLANSFYGKNILKKEDYFYKIGIQIRCKDKKYFDQNKERIKDKLDNLVKQISIRAVN</sequence>
<feature type="transmembrane region" description="Helical" evidence="1">
    <location>
        <begin position="47"/>
        <end position="65"/>
    </location>
</feature>
<dbReference type="AlphaFoldDB" id="A0A1L4BSE1"/>
<dbReference type="RefSeq" id="WP_072712260.1">
    <property type="nucleotide sequence ID" value="NZ_CP016796.1"/>
</dbReference>
<evidence type="ECO:0000256" key="1">
    <source>
        <dbReference type="SAM" id="Phobius"/>
    </source>
</evidence>
<keyword evidence="3" id="KW-1185">Reference proteome</keyword>
<feature type="transmembrane region" description="Helical" evidence="1">
    <location>
        <begin position="146"/>
        <end position="167"/>
    </location>
</feature>
<feature type="transmembrane region" description="Helical" evidence="1">
    <location>
        <begin position="111"/>
        <end position="134"/>
    </location>
</feature>
<feature type="transmembrane region" description="Helical" evidence="1">
    <location>
        <begin position="80"/>
        <end position="99"/>
    </location>
</feature>
<feature type="transmembrane region" description="Helical" evidence="1">
    <location>
        <begin position="179"/>
        <end position="203"/>
    </location>
</feature>
<evidence type="ECO:0000313" key="2">
    <source>
        <dbReference type="EMBL" id="API86761.1"/>
    </source>
</evidence>
<keyword evidence="1" id="KW-1133">Transmembrane helix</keyword>
<proteinExistence type="predicted"/>
<evidence type="ECO:0000313" key="3">
    <source>
        <dbReference type="Proteomes" id="UP000184222"/>
    </source>
</evidence>
<dbReference type="EMBL" id="CP016796">
    <property type="protein sequence ID" value="API86761.1"/>
    <property type="molecule type" value="Genomic_DNA"/>
</dbReference>